<comment type="subunit">
    <text evidence="3 13">Monomer.</text>
</comment>
<dbReference type="GO" id="GO:0008616">
    <property type="term" value="P:tRNA queuosine(34) biosynthetic process"/>
    <property type="evidence" value="ECO:0007669"/>
    <property type="project" value="UniProtKB-UniRule"/>
</dbReference>
<dbReference type="UniPathway" id="UPA00392"/>
<keyword evidence="6 13" id="KW-0949">S-adenosyl-L-methionine</keyword>
<dbReference type="EMBL" id="FNTH01000001">
    <property type="protein sequence ID" value="SEB92851.1"/>
    <property type="molecule type" value="Genomic_DNA"/>
</dbReference>
<keyword evidence="5 13" id="KW-0808">Transferase</keyword>
<evidence type="ECO:0000256" key="2">
    <source>
        <dbReference type="ARBA" id="ARBA00004691"/>
    </source>
</evidence>
<dbReference type="Gene3D" id="3.40.1780.10">
    <property type="entry name" value="QueA-like"/>
    <property type="match status" value="1"/>
</dbReference>
<evidence type="ECO:0000256" key="12">
    <source>
        <dbReference type="ARBA" id="ARBA00076160"/>
    </source>
</evidence>
<keyword evidence="4 13" id="KW-0963">Cytoplasm</keyword>
<dbReference type="OrthoDB" id="9805933at2"/>
<comment type="catalytic activity">
    <reaction evidence="8 13">
        <text>7-aminomethyl-7-carbaguanosine(34) in tRNA + S-adenosyl-L-methionine = epoxyqueuosine(34) in tRNA + adenine + L-methionine + 2 H(+)</text>
        <dbReference type="Rhea" id="RHEA:32155"/>
        <dbReference type="Rhea" id="RHEA-COMP:10342"/>
        <dbReference type="Rhea" id="RHEA-COMP:18582"/>
        <dbReference type="ChEBI" id="CHEBI:15378"/>
        <dbReference type="ChEBI" id="CHEBI:16708"/>
        <dbReference type="ChEBI" id="CHEBI:57844"/>
        <dbReference type="ChEBI" id="CHEBI:59789"/>
        <dbReference type="ChEBI" id="CHEBI:82833"/>
        <dbReference type="ChEBI" id="CHEBI:194443"/>
        <dbReference type="EC" id="2.4.99.17"/>
    </reaction>
</comment>
<dbReference type="SUPFAM" id="SSF111337">
    <property type="entry name" value="QueA-like"/>
    <property type="match status" value="1"/>
</dbReference>
<dbReference type="FunFam" id="3.40.1780.10:FF:000001">
    <property type="entry name" value="S-adenosylmethionine:tRNA ribosyltransferase-isomerase"/>
    <property type="match status" value="1"/>
</dbReference>
<evidence type="ECO:0000256" key="9">
    <source>
        <dbReference type="ARBA" id="ARBA00061210"/>
    </source>
</evidence>
<keyword evidence="7 13" id="KW-0671">Queuosine biosynthesis</keyword>
<reference evidence="14 15" key="1">
    <citation type="submission" date="2016-10" db="EMBL/GenBank/DDBJ databases">
        <authorList>
            <person name="de Groot N.N."/>
        </authorList>
    </citation>
    <scope>NUCLEOTIDE SEQUENCE [LARGE SCALE GENOMIC DNA]</scope>
    <source>
        <strain evidence="14 15">MT12</strain>
    </source>
</reference>
<dbReference type="NCBIfam" id="NF001140">
    <property type="entry name" value="PRK00147.1"/>
    <property type="match status" value="1"/>
</dbReference>
<dbReference type="HAMAP" id="MF_00113">
    <property type="entry name" value="QueA"/>
    <property type="match status" value="1"/>
</dbReference>
<dbReference type="GO" id="GO:0005737">
    <property type="term" value="C:cytoplasm"/>
    <property type="evidence" value="ECO:0007669"/>
    <property type="project" value="UniProtKB-SubCell"/>
</dbReference>
<evidence type="ECO:0000313" key="14">
    <source>
        <dbReference type="EMBL" id="SEB92851.1"/>
    </source>
</evidence>
<evidence type="ECO:0000256" key="13">
    <source>
        <dbReference type="HAMAP-Rule" id="MF_00113"/>
    </source>
</evidence>
<evidence type="ECO:0000256" key="6">
    <source>
        <dbReference type="ARBA" id="ARBA00022691"/>
    </source>
</evidence>
<dbReference type="InterPro" id="IPR042118">
    <property type="entry name" value="QueA_dom1"/>
</dbReference>
<evidence type="ECO:0000256" key="10">
    <source>
        <dbReference type="ARBA" id="ARBA00066503"/>
    </source>
</evidence>
<sequence>MRTDLFDFELPPESIALRPASPRDSARMLVVHPDGVLRDATIADLPHWLEPGDQIVVNDTKVIAAQLKGRRIGRETEPKIEATLIKRLDGSRWQALVKPAKKLVPGDTIRFGNEGKVCLLGNLDAEVEAKGQEGEVTLSFSFHGPVLDQAIADVGATPLPPYIASKRTPDDQDVSDYQTMFAANEGAVAAPTAGLHFTPALEATLKSRGVELHRLTLHVGAGTFLPVKADETSEHKMHAEWGCITAETAAALNAARAKGGRIVAIGTTSLRLLESAANADGTIQPFAAETSIFITPGYRFRAVDILLTNFHLPRSTLFMLVSAFSGLETMQRAYAHAISDRYRFYSYGDACLLFRAGG</sequence>
<gene>
    <name evidence="13" type="primary">queA</name>
    <name evidence="14" type="ORF">SAMN05444164_0588</name>
</gene>
<evidence type="ECO:0000256" key="7">
    <source>
        <dbReference type="ARBA" id="ARBA00022785"/>
    </source>
</evidence>
<proteinExistence type="inferred from homology"/>
<comment type="subcellular location">
    <subcellularLocation>
        <location evidence="1 13">Cytoplasm</location>
    </subcellularLocation>
</comment>
<comment type="function">
    <text evidence="13">Transfers and isomerizes the ribose moiety from AdoMet to the 7-aminomethyl group of 7-deazaguanine (preQ1-tRNA) to give epoxyqueuosine (oQ-tRNA).</text>
</comment>
<evidence type="ECO:0000256" key="8">
    <source>
        <dbReference type="ARBA" id="ARBA00052751"/>
    </source>
</evidence>
<evidence type="ECO:0000313" key="15">
    <source>
        <dbReference type="Proteomes" id="UP000198992"/>
    </source>
</evidence>
<dbReference type="InterPro" id="IPR042119">
    <property type="entry name" value="QueA_dom2"/>
</dbReference>
<dbReference type="Pfam" id="PF02547">
    <property type="entry name" value="Queuosine_synth"/>
    <property type="match status" value="1"/>
</dbReference>
<dbReference type="EC" id="2.4.99.17" evidence="10 13"/>
<protein>
    <recommendedName>
        <fullName evidence="11 13">S-adenosylmethionine:tRNA ribosyltransferase-isomerase</fullName>
        <ecNumber evidence="10 13">2.4.99.17</ecNumber>
    </recommendedName>
    <alternativeName>
        <fullName evidence="12 13">Queuosine biosynthesis protein QueA</fullName>
    </alternativeName>
</protein>
<dbReference type="PANTHER" id="PTHR30307:SF0">
    <property type="entry name" value="S-ADENOSYLMETHIONINE:TRNA RIBOSYLTRANSFERASE-ISOMERASE"/>
    <property type="match status" value="1"/>
</dbReference>
<name>A0A1H4NC61_9BRAD</name>
<evidence type="ECO:0000256" key="1">
    <source>
        <dbReference type="ARBA" id="ARBA00004496"/>
    </source>
</evidence>
<organism evidence="14 15">
    <name type="scientific">Bradyrhizobium erythrophlei</name>
    <dbReference type="NCBI Taxonomy" id="1437360"/>
    <lineage>
        <taxon>Bacteria</taxon>
        <taxon>Pseudomonadati</taxon>
        <taxon>Pseudomonadota</taxon>
        <taxon>Alphaproteobacteria</taxon>
        <taxon>Hyphomicrobiales</taxon>
        <taxon>Nitrobacteraceae</taxon>
        <taxon>Bradyrhizobium</taxon>
    </lineage>
</organism>
<dbReference type="PANTHER" id="PTHR30307">
    <property type="entry name" value="S-ADENOSYLMETHIONINE:TRNA RIBOSYLTRANSFERASE-ISOMERASE"/>
    <property type="match status" value="1"/>
</dbReference>
<dbReference type="Proteomes" id="UP000198992">
    <property type="component" value="Unassembled WGS sequence"/>
</dbReference>
<evidence type="ECO:0000256" key="3">
    <source>
        <dbReference type="ARBA" id="ARBA00011245"/>
    </source>
</evidence>
<dbReference type="NCBIfam" id="TIGR00113">
    <property type="entry name" value="queA"/>
    <property type="match status" value="1"/>
</dbReference>
<dbReference type="AlphaFoldDB" id="A0A1H4NC61"/>
<comment type="similarity">
    <text evidence="9 13">Belongs to the QueA family.</text>
</comment>
<dbReference type="InterPro" id="IPR003699">
    <property type="entry name" value="QueA"/>
</dbReference>
<keyword evidence="14" id="KW-0413">Isomerase</keyword>
<dbReference type="Gene3D" id="2.40.10.240">
    <property type="entry name" value="QueA-like"/>
    <property type="match status" value="1"/>
</dbReference>
<evidence type="ECO:0000256" key="4">
    <source>
        <dbReference type="ARBA" id="ARBA00022490"/>
    </source>
</evidence>
<evidence type="ECO:0000256" key="5">
    <source>
        <dbReference type="ARBA" id="ARBA00022679"/>
    </source>
</evidence>
<evidence type="ECO:0000256" key="11">
    <source>
        <dbReference type="ARBA" id="ARBA00069325"/>
    </source>
</evidence>
<dbReference type="InterPro" id="IPR036100">
    <property type="entry name" value="QueA_sf"/>
</dbReference>
<dbReference type="GO" id="GO:0051075">
    <property type="term" value="F:S-adenosylmethionine:tRNA ribosyltransferase-isomerase activity"/>
    <property type="evidence" value="ECO:0007669"/>
    <property type="project" value="UniProtKB-EC"/>
</dbReference>
<dbReference type="RefSeq" id="WP_092114083.1">
    <property type="nucleotide sequence ID" value="NZ_FNTH01000001.1"/>
</dbReference>
<comment type="pathway">
    <text evidence="2 13">tRNA modification; tRNA-queuosine biosynthesis.</text>
</comment>
<accession>A0A1H4NC61</accession>